<feature type="region of interest" description="Disordered" evidence="1">
    <location>
        <begin position="118"/>
        <end position="149"/>
    </location>
</feature>
<feature type="compositionally biased region" description="Acidic residues" evidence="1">
    <location>
        <begin position="119"/>
        <end position="145"/>
    </location>
</feature>
<dbReference type="AlphaFoldDB" id="A0A7S3GG46"/>
<feature type="domain" description="PATROL1-like C-terminal" evidence="2">
    <location>
        <begin position="641"/>
        <end position="988"/>
    </location>
</feature>
<organism evidence="3">
    <name type="scientific">Palpitomonas bilix</name>
    <dbReference type="NCBI Taxonomy" id="652834"/>
    <lineage>
        <taxon>Eukaryota</taxon>
        <taxon>Eukaryota incertae sedis</taxon>
    </lineage>
</organism>
<dbReference type="InterPro" id="IPR057984">
    <property type="entry name" value="PATROL1_C"/>
</dbReference>
<name>A0A7S3GG46_9EUKA</name>
<dbReference type="PANTHER" id="PTHR31280">
    <property type="entry name" value="PROTEIN UNC-13 HOMOLOG"/>
    <property type="match status" value="1"/>
</dbReference>
<dbReference type="Pfam" id="PF25761">
    <property type="entry name" value="TPR_PATROL1"/>
    <property type="match status" value="1"/>
</dbReference>
<proteinExistence type="predicted"/>
<accession>A0A7S3GG46</accession>
<gene>
    <name evidence="3" type="ORF">PBIL07802_LOCUS27419</name>
</gene>
<dbReference type="PANTHER" id="PTHR31280:SF2">
    <property type="entry name" value="PROTEIN UNC-13 HOMOLOG"/>
    <property type="match status" value="1"/>
</dbReference>
<protein>
    <recommendedName>
        <fullName evidence="2">PATROL1-like C-terminal domain-containing protein</fullName>
    </recommendedName>
</protein>
<reference evidence="3" key="1">
    <citation type="submission" date="2021-01" db="EMBL/GenBank/DDBJ databases">
        <authorList>
            <person name="Corre E."/>
            <person name="Pelletier E."/>
            <person name="Niang G."/>
            <person name="Scheremetjew M."/>
            <person name="Finn R."/>
            <person name="Kale V."/>
            <person name="Holt S."/>
            <person name="Cochrane G."/>
            <person name="Meng A."/>
            <person name="Brown T."/>
            <person name="Cohen L."/>
        </authorList>
    </citation>
    <scope>NUCLEOTIDE SEQUENCE</scope>
    <source>
        <strain evidence="3">NIES-2562</strain>
    </source>
</reference>
<feature type="region of interest" description="Disordered" evidence="1">
    <location>
        <begin position="739"/>
        <end position="770"/>
    </location>
</feature>
<evidence type="ECO:0000256" key="1">
    <source>
        <dbReference type="SAM" id="MobiDB-lite"/>
    </source>
</evidence>
<dbReference type="EMBL" id="HBIB01041880">
    <property type="protein sequence ID" value="CAE0265083.1"/>
    <property type="molecule type" value="Transcribed_RNA"/>
</dbReference>
<evidence type="ECO:0000259" key="2">
    <source>
        <dbReference type="Pfam" id="PF25761"/>
    </source>
</evidence>
<evidence type="ECO:0000313" key="3">
    <source>
        <dbReference type="EMBL" id="CAE0265083.1"/>
    </source>
</evidence>
<sequence>MERLRKERNLLLQYIFDCREVLVDHIAENAIPLNVEALDNVNVPSLVQALRQASGEGREHLVSSKKMVEFFSKDKSIGANAASLLSDNDDDHFFVPGQARVAVAAAEGGAVSLDNFLGGDEEKEVEAHDEIEEEDGEEREGEGAEGESAVVTPNKWRGKYFSEKSASLIDFFLLHCSDMDKEMEEEERGMVQDVIRAQLELSRRVSRRLSQFTPPDTYAFAYLGTLDGHVALLKGVSSAESLGKDEKFFDEWRLAEGELLLEAMRGCVEERYGFFKDADLERLDSDSDVEVENDEARAFLSQLDSVAERLDTSNLDSVIPTIISDLFSSLCSVMGTSDHIPLPRLLISSLLHRYCSSLILDQSSLVDSHEQALDLFSARVGAIFEPVLHPVEVQAHMAAAMVSAVYVGEQEVEEMVEHMQNIVGMAQESAENLVENLDENGGDDAHPSRCRCVSSAFASIYPFFCSKLSDYHQTFSVDIDGINLFLQALVECRRVDAIMKKKDSVEDFDAIRASLFTTTIGASVDKHLKRTLGNEFGGGVEDPWPRNEAELVTAMQKIKSELEGEFDYFLKGFDDEVGKKTAAFAGEGFIRTALMEVINDGYEIKGEIADVYRASRELATYLQELGACENGFGVDHILQDSLHKWTEVKLKECHELVRRCIHRDQQNGWPYLDPDSQQFFAPAVADISDLYFQFVDTFESLGITSAMDTVVAIANALDQSMTDFASELAQTIPKASMPELPPPVLKYKPPKKKSKKGAEDSMWGPAGTEEMHASQDVEKLLVRFNSAFRMLETITELCDKDCLSALVDDIKSEDATKENIPAASLLFPTSSAKLQAVCKSVSKYVAFKVCIFDLFDDMVGKLFRPELKQNEHQLGRILEAKVDPVFSVISDHTSSEDACNEILYEMCWAFYEMVEMSLIEGSPEDMHLHDFNEVIEREKERVDDFFGQGLSPVEINTVSSRMDSLIENISSTTEQLIDRYETAEDYNTVYYSKYHFFRLLQRRKRDPVAKKYVEKVFKNKKEAAHITSIKKTSHIYFDVERDIPREKKNS</sequence>
<dbReference type="InterPro" id="IPR008528">
    <property type="entry name" value="unc-13_homologue"/>
</dbReference>